<name>A0A4C1ULH9_EUMVA</name>
<dbReference type="Proteomes" id="UP000299102">
    <property type="component" value="Unassembled WGS sequence"/>
</dbReference>
<protein>
    <submittedName>
        <fullName evidence="1">Uncharacterized protein</fullName>
    </submittedName>
</protein>
<gene>
    <name evidence="1" type="ORF">EVAR_18796_1</name>
</gene>
<organism evidence="1 2">
    <name type="scientific">Eumeta variegata</name>
    <name type="common">Bagworm moth</name>
    <name type="synonym">Eumeta japonica</name>
    <dbReference type="NCBI Taxonomy" id="151549"/>
    <lineage>
        <taxon>Eukaryota</taxon>
        <taxon>Metazoa</taxon>
        <taxon>Ecdysozoa</taxon>
        <taxon>Arthropoda</taxon>
        <taxon>Hexapoda</taxon>
        <taxon>Insecta</taxon>
        <taxon>Pterygota</taxon>
        <taxon>Neoptera</taxon>
        <taxon>Endopterygota</taxon>
        <taxon>Lepidoptera</taxon>
        <taxon>Glossata</taxon>
        <taxon>Ditrysia</taxon>
        <taxon>Tineoidea</taxon>
        <taxon>Psychidae</taxon>
        <taxon>Oiketicinae</taxon>
        <taxon>Eumeta</taxon>
    </lineage>
</organism>
<proteinExistence type="predicted"/>
<keyword evidence="2" id="KW-1185">Reference proteome</keyword>
<sequence>MHTAPPHAWPSKGRRRLRLEYSMDIDKVCSILYGRIDEHRRRTASGVSCSPAGPRCHITSTALSNYRRLSNKANKLDHSRSGAANCAEIICQKLRYVTATLGPRGVLAQIDRPKRRECYRRAPYCYGKS</sequence>
<accession>A0A4C1ULH9</accession>
<dbReference type="EMBL" id="BGZK01000192">
    <property type="protein sequence ID" value="GBP27323.1"/>
    <property type="molecule type" value="Genomic_DNA"/>
</dbReference>
<evidence type="ECO:0000313" key="1">
    <source>
        <dbReference type="EMBL" id="GBP27323.1"/>
    </source>
</evidence>
<dbReference type="AlphaFoldDB" id="A0A4C1ULH9"/>
<reference evidence="1 2" key="1">
    <citation type="journal article" date="2019" name="Commun. Biol.">
        <title>The bagworm genome reveals a unique fibroin gene that provides high tensile strength.</title>
        <authorList>
            <person name="Kono N."/>
            <person name="Nakamura H."/>
            <person name="Ohtoshi R."/>
            <person name="Tomita M."/>
            <person name="Numata K."/>
            <person name="Arakawa K."/>
        </authorList>
    </citation>
    <scope>NUCLEOTIDE SEQUENCE [LARGE SCALE GENOMIC DNA]</scope>
</reference>
<comment type="caution">
    <text evidence="1">The sequence shown here is derived from an EMBL/GenBank/DDBJ whole genome shotgun (WGS) entry which is preliminary data.</text>
</comment>
<evidence type="ECO:0000313" key="2">
    <source>
        <dbReference type="Proteomes" id="UP000299102"/>
    </source>
</evidence>